<keyword evidence="1" id="KW-0812">Transmembrane</keyword>
<keyword evidence="1" id="KW-0472">Membrane</keyword>
<proteinExistence type="predicted"/>
<protein>
    <submittedName>
        <fullName evidence="2">Uncharacterized protein</fullName>
    </submittedName>
</protein>
<accession>A0AAV6QR45</accession>
<organism evidence="2 3">
    <name type="scientific">Solea senegalensis</name>
    <name type="common">Senegalese sole</name>
    <dbReference type="NCBI Taxonomy" id="28829"/>
    <lineage>
        <taxon>Eukaryota</taxon>
        <taxon>Metazoa</taxon>
        <taxon>Chordata</taxon>
        <taxon>Craniata</taxon>
        <taxon>Vertebrata</taxon>
        <taxon>Euteleostomi</taxon>
        <taxon>Actinopterygii</taxon>
        <taxon>Neopterygii</taxon>
        <taxon>Teleostei</taxon>
        <taxon>Neoteleostei</taxon>
        <taxon>Acanthomorphata</taxon>
        <taxon>Carangaria</taxon>
        <taxon>Pleuronectiformes</taxon>
        <taxon>Pleuronectoidei</taxon>
        <taxon>Soleidae</taxon>
        <taxon>Solea</taxon>
    </lineage>
</organism>
<sequence length="90" mass="10687">MRTGRFVPYWNEVVNENEPRALHLPTLSVAAALYFERANRKSPSRTRRKSSHFVLLLLFLLLLLRASRRREERHLKNPLGKTTYRSLSWP</sequence>
<dbReference type="EMBL" id="JAGKHQ010000016">
    <property type="protein sequence ID" value="KAG7494599.1"/>
    <property type="molecule type" value="Genomic_DNA"/>
</dbReference>
<evidence type="ECO:0000256" key="1">
    <source>
        <dbReference type="SAM" id="Phobius"/>
    </source>
</evidence>
<keyword evidence="1" id="KW-1133">Transmembrane helix</keyword>
<evidence type="ECO:0000313" key="2">
    <source>
        <dbReference type="EMBL" id="KAG7494599.1"/>
    </source>
</evidence>
<comment type="caution">
    <text evidence="2">The sequence shown here is derived from an EMBL/GenBank/DDBJ whole genome shotgun (WGS) entry which is preliminary data.</text>
</comment>
<gene>
    <name evidence="2" type="ORF">JOB18_033941</name>
</gene>
<name>A0AAV6QR45_SOLSE</name>
<dbReference type="AlphaFoldDB" id="A0AAV6QR45"/>
<keyword evidence="3" id="KW-1185">Reference proteome</keyword>
<feature type="transmembrane region" description="Helical" evidence="1">
    <location>
        <begin position="50"/>
        <end position="67"/>
    </location>
</feature>
<dbReference type="Proteomes" id="UP000693946">
    <property type="component" value="Linkage Group LG4"/>
</dbReference>
<evidence type="ECO:0000313" key="3">
    <source>
        <dbReference type="Proteomes" id="UP000693946"/>
    </source>
</evidence>
<reference evidence="2 3" key="1">
    <citation type="journal article" date="2021" name="Sci. Rep.">
        <title>Chromosome anchoring in Senegalese sole (Solea senegalensis) reveals sex-associated markers and genome rearrangements in flatfish.</title>
        <authorList>
            <person name="Guerrero-Cozar I."/>
            <person name="Gomez-Garrido J."/>
            <person name="Berbel C."/>
            <person name="Martinez-Blanch J.F."/>
            <person name="Alioto T."/>
            <person name="Claros M.G."/>
            <person name="Gagnaire P.A."/>
            <person name="Manchado M."/>
        </authorList>
    </citation>
    <scope>NUCLEOTIDE SEQUENCE [LARGE SCALE GENOMIC DNA]</scope>
    <source>
        <strain evidence="2">Sse05_10M</strain>
    </source>
</reference>